<keyword evidence="9" id="KW-0004">4Fe-4S</keyword>
<organism evidence="11 12">
    <name type="scientific">Vulcanibacillus modesticaldus</name>
    <dbReference type="NCBI Taxonomy" id="337097"/>
    <lineage>
        <taxon>Bacteria</taxon>
        <taxon>Bacillati</taxon>
        <taxon>Bacillota</taxon>
        <taxon>Bacilli</taxon>
        <taxon>Bacillales</taxon>
        <taxon>Bacillaceae</taxon>
        <taxon>Vulcanibacillus</taxon>
    </lineage>
</organism>
<comment type="function">
    <text evidence="9">Probably acts as a heme chaperone, transferring heme to an unknown acceptor. Binds one molecule of heme per monomer, possibly covalently. Binds 1 [4Fe-4S] cluster. The cluster is coordinated with 3 cysteines and an exchangeable S-adenosyl-L-methionine.</text>
</comment>
<evidence type="ECO:0000256" key="5">
    <source>
        <dbReference type="ARBA" id="ARBA00022723"/>
    </source>
</evidence>
<keyword evidence="3 9" id="KW-0349">Heme</keyword>
<dbReference type="InterPro" id="IPR006638">
    <property type="entry name" value="Elp3/MiaA/NifB-like_rSAM"/>
</dbReference>
<evidence type="ECO:0000256" key="6">
    <source>
        <dbReference type="ARBA" id="ARBA00023004"/>
    </source>
</evidence>
<accession>A0A1D2YSB0</accession>
<dbReference type="SUPFAM" id="SSF102114">
    <property type="entry name" value="Radical SAM enzymes"/>
    <property type="match status" value="1"/>
</dbReference>
<proteinExistence type="inferred from homology"/>
<dbReference type="NCBIfam" id="TIGR00539">
    <property type="entry name" value="hemN_rel"/>
    <property type="match status" value="1"/>
</dbReference>
<comment type="subcellular location">
    <subcellularLocation>
        <location evidence="9">Cytoplasm</location>
    </subcellularLocation>
</comment>
<dbReference type="GO" id="GO:0046872">
    <property type="term" value="F:metal ion binding"/>
    <property type="evidence" value="ECO:0007669"/>
    <property type="project" value="UniProtKB-UniRule"/>
</dbReference>
<sequence>MADAVYIHIPFCVKKCHYCDFNSYAYQDQYISDYLKALELEMKMTVEQFPPKKIKTIYIGGGTPTVLNAMEMEYLLSSISKYFHYMDEQIEFTIEANPGTLDPEKLKIMAEYGVNRISMGVQGFQDELLSYLGRIHNQKDVYKSIEMARKFGFSNLSIDLMFGLPKQDIKMLEESLDKAIDLEIPHMSVYGLKIEENTLFHTLAEKNALPLPTEKIELQMYLLTIEKMKKNGYLHYEISNFAKPGFESMHNINYWRNGDYYGLGAGAHGYINNVRHENIRGVKQYFKAIIEDGKLPKVDEYLIPLDEKKEDTMMLGLRMLSGVKYSEYKTLFGENLLDRFNEQVDKLVALGLLVKDEEGVRLSDKGLIYGNEVFAEFISL</sequence>
<dbReference type="GO" id="GO:0004109">
    <property type="term" value="F:coproporphyrinogen oxidase activity"/>
    <property type="evidence" value="ECO:0007669"/>
    <property type="project" value="InterPro"/>
</dbReference>
<keyword evidence="7 9" id="KW-0411">Iron-sulfur</keyword>
<dbReference type="AlphaFoldDB" id="A0A1D2YSB0"/>
<dbReference type="CDD" id="cd01335">
    <property type="entry name" value="Radical_SAM"/>
    <property type="match status" value="1"/>
</dbReference>
<dbReference type="SFLD" id="SFLDS00029">
    <property type="entry name" value="Radical_SAM"/>
    <property type="match status" value="1"/>
</dbReference>
<evidence type="ECO:0000256" key="1">
    <source>
        <dbReference type="ARBA" id="ARBA00006100"/>
    </source>
</evidence>
<dbReference type="PANTHER" id="PTHR13932">
    <property type="entry name" value="COPROPORPHYRINIGEN III OXIDASE"/>
    <property type="match status" value="1"/>
</dbReference>
<dbReference type="Pfam" id="PF06969">
    <property type="entry name" value="HemN_C"/>
    <property type="match status" value="1"/>
</dbReference>
<dbReference type="Proteomes" id="UP000243739">
    <property type="component" value="Unassembled WGS sequence"/>
</dbReference>
<reference evidence="11 12" key="1">
    <citation type="submission" date="2016-09" db="EMBL/GenBank/DDBJ databases">
        <title>Draft genome sequence for the type strain of Vulcanibacillus modesticaldus BR, a strictly anaerobic, moderately thermophilic, and nitrate-reducing bacterium from deep sea-hydrothermal vents of the Mid-Atlantic Ridge.</title>
        <authorList>
            <person name="Abin C.A."/>
            <person name="Hollibaugh J.T."/>
        </authorList>
    </citation>
    <scope>NUCLEOTIDE SEQUENCE [LARGE SCALE GENOMIC DNA]</scope>
    <source>
        <strain evidence="11 12">BR</strain>
    </source>
</reference>
<evidence type="ECO:0000256" key="4">
    <source>
        <dbReference type="ARBA" id="ARBA00022691"/>
    </source>
</evidence>
<keyword evidence="12" id="KW-1185">Reference proteome</keyword>
<dbReference type="InterPro" id="IPR013785">
    <property type="entry name" value="Aldolase_TIM"/>
</dbReference>
<dbReference type="SFLD" id="SFLDG01082">
    <property type="entry name" value="B12-binding_domain_containing"/>
    <property type="match status" value="1"/>
</dbReference>
<evidence type="ECO:0000313" key="11">
    <source>
        <dbReference type="EMBL" id="OEF96936.1"/>
    </source>
</evidence>
<evidence type="ECO:0000259" key="10">
    <source>
        <dbReference type="PROSITE" id="PS51918"/>
    </source>
</evidence>
<comment type="caution">
    <text evidence="11">The sequence shown here is derived from an EMBL/GenBank/DDBJ whole genome shotgun (WGS) entry which is preliminary data.</text>
</comment>
<dbReference type="PROSITE" id="PS51918">
    <property type="entry name" value="RADICAL_SAM"/>
    <property type="match status" value="1"/>
</dbReference>
<dbReference type="SFLD" id="SFLDG01065">
    <property type="entry name" value="anaerobic_coproporphyrinogen-I"/>
    <property type="match status" value="1"/>
</dbReference>
<keyword evidence="4 9" id="KW-0949">S-adenosyl-L-methionine</keyword>
<dbReference type="InterPro" id="IPR007197">
    <property type="entry name" value="rSAM"/>
</dbReference>
<feature type="domain" description="Radical SAM core" evidence="10">
    <location>
        <begin position="1"/>
        <end position="234"/>
    </location>
</feature>
<evidence type="ECO:0000256" key="8">
    <source>
        <dbReference type="ARBA" id="ARBA00023186"/>
    </source>
</evidence>
<dbReference type="InterPro" id="IPR010723">
    <property type="entry name" value="HemN_C"/>
</dbReference>
<dbReference type="Pfam" id="PF04055">
    <property type="entry name" value="Radical_SAM"/>
    <property type="match status" value="1"/>
</dbReference>
<protein>
    <recommendedName>
        <fullName evidence="2 9">Heme chaperone HemW</fullName>
    </recommendedName>
</protein>
<dbReference type="InterPro" id="IPR058240">
    <property type="entry name" value="rSAM_sf"/>
</dbReference>
<evidence type="ECO:0000256" key="2">
    <source>
        <dbReference type="ARBA" id="ARBA00017228"/>
    </source>
</evidence>
<dbReference type="SMART" id="SM00729">
    <property type="entry name" value="Elp3"/>
    <property type="match status" value="1"/>
</dbReference>
<dbReference type="GO" id="GO:0006779">
    <property type="term" value="P:porphyrin-containing compound biosynthetic process"/>
    <property type="evidence" value="ECO:0007669"/>
    <property type="project" value="InterPro"/>
</dbReference>
<dbReference type="InterPro" id="IPR034505">
    <property type="entry name" value="Coproporphyrinogen-III_oxidase"/>
</dbReference>
<dbReference type="InterPro" id="IPR004559">
    <property type="entry name" value="HemW-like"/>
</dbReference>
<keyword evidence="9" id="KW-0963">Cytoplasm</keyword>
<dbReference type="Gene3D" id="3.20.20.70">
    <property type="entry name" value="Aldolase class I"/>
    <property type="match status" value="1"/>
</dbReference>
<dbReference type="EMBL" id="MIJF01000078">
    <property type="protein sequence ID" value="OEF96936.1"/>
    <property type="molecule type" value="Genomic_DNA"/>
</dbReference>
<keyword evidence="8 9" id="KW-0143">Chaperone</keyword>
<dbReference type="SFLD" id="SFLDF00288">
    <property type="entry name" value="HemN-like__clustered_with_nucl"/>
    <property type="match status" value="1"/>
</dbReference>
<evidence type="ECO:0000256" key="7">
    <source>
        <dbReference type="ARBA" id="ARBA00023014"/>
    </source>
</evidence>
<dbReference type="SFLD" id="SFLDF00562">
    <property type="entry name" value="HemN-like__clustered_with_heat"/>
    <property type="match status" value="1"/>
</dbReference>
<evidence type="ECO:0000256" key="3">
    <source>
        <dbReference type="ARBA" id="ARBA00022617"/>
    </source>
</evidence>
<dbReference type="GO" id="GO:0051539">
    <property type="term" value="F:4 iron, 4 sulfur cluster binding"/>
    <property type="evidence" value="ECO:0007669"/>
    <property type="project" value="UniProtKB-UniRule"/>
</dbReference>
<comment type="similarity">
    <text evidence="1">Belongs to the anaerobic coproporphyrinogen-III oxidase family. HemW subfamily.</text>
</comment>
<dbReference type="PANTHER" id="PTHR13932:SF5">
    <property type="entry name" value="RADICAL S-ADENOSYL METHIONINE DOMAIN-CONTAINING PROTEIN 1, MITOCHONDRIAL"/>
    <property type="match status" value="1"/>
</dbReference>
<dbReference type="STRING" id="337097.BHF71_04195"/>
<evidence type="ECO:0000313" key="12">
    <source>
        <dbReference type="Proteomes" id="UP000243739"/>
    </source>
</evidence>
<keyword evidence="5 9" id="KW-0479">Metal-binding</keyword>
<keyword evidence="6 9" id="KW-0408">Iron</keyword>
<gene>
    <name evidence="11" type="ORF">BHF71_04195</name>
</gene>
<name>A0A1D2YSB0_9BACI</name>
<dbReference type="GO" id="GO:0005737">
    <property type="term" value="C:cytoplasm"/>
    <property type="evidence" value="ECO:0007669"/>
    <property type="project" value="UniProtKB-SubCell"/>
</dbReference>
<dbReference type="RefSeq" id="WP_069657569.1">
    <property type="nucleotide sequence ID" value="NZ_MIJF01000078.1"/>
</dbReference>
<evidence type="ECO:0000256" key="9">
    <source>
        <dbReference type="RuleBase" id="RU364116"/>
    </source>
</evidence>
<dbReference type="OrthoDB" id="9808022at2"/>